<evidence type="ECO:0000313" key="4">
    <source>
        <dbReference type="Proteomes" id="UP000325440"/>
    </source>
</evidence>
<keyword evidence="4" id="KW-1185">Reference proteome</keyword>
<gene>
    <name evidence="3" type="ORF">CINCED_3A002570</name>
</gene>
<evidence type="ECO:0000259" key="2">
    <source>
        <dbReference type="Pfam" id="PF01710"/>
    </source>
</evidence>
<dbReference type="InterPro" id="IPR002622">
    <property type="entry name" value="Transposase_14"/>
</dbReference>
<dbReference type="Pfam" id="PF01710">
    <property type="entry name" value="HTH_Tnp_IS630"/>
    <property type="match status" value="1"/>
</dbReference>
<accession>A0A5E4NK72</accession>
<reference evidence="3 4" key="1">
    <citation type="submission" date="2019-08" db="EMBL/GenBank/DDBJ databases">
        <authorList>
            <person name="Alioto T."/>
            <person name="Alioto T."/>
            <person name="Gomez Garrido J."/>
        </authorList>
    </citation>
    <scope>NUCLEOTIDE SEQUENCE [LARGE SCALE GENOMIC DNA]</scope>
</reference>
<proteinExistence type="predicted"/>
<dbReference type="EMBL" id="CABPRJ010001999">
    <property type="protein sequence ID" value="VVC42794.1"/>
    <property type="molecule type" value="Genomic_DNA"/>
</dbReference>
<keyword evidence="3" id="KW-0238">DNA-binding</keyword>
<dbReference type="SUPFAM" id="SSF46689">
    <property type="entry name" value="Homeodomain-like"/>
    <property type="match status" value="1"/>
</dbReference>
<dbReference type="AlphaFoldDB" id="A0A5E4NK72"/>
<sequence length="62" mass="7352">MQKPYSEDLREKVLKVFDAGEMTIIKKVCETFNIDEKTLYWWRKRKEETGSVKPASGYQKGH</sequence>
<feature type="domain" description="Transposase Synechocystis PCC 6803" evidence="2">
    <location>
        <begin position="5"/>
        <end position="49"/>
    </location>
</feature>
<feature type="non-terminal residue" evidence="3">
    <location>
        <position position="62"/>
    </location>
</feature>
<comment type="subcellular location">
    <subcellularLocation>
        <location evidence="1">Nucleus</location>
    </subcellularLocation>
</comment>
<dbReference type="GO" id="GO:0003677">
    <property type="term" value="F:DNA binding"/>
    <property type="evidence" value="ECO:0007669"/>
    <property type="project" value="UniProtKB-KW"/>
</dbReference>
<dbReference type="Proteomes" id="UP000325440">
    <property type="component" value="Unassembled WGS sequence"/>
</dbReference>
<keyword evidence="3" id="KW-0371">Homeobox</keyword>
<organism evidence="3 4">
    <name type="scientific">Cinara cedri</name>
    <dbReference type="NCBI Taxonomy" id="506608"/>
    <lineage>
        <taxon>Eukaryota</taxon>
        <taxon>Metazoa</taxon>
        <taxon>Ecdysozoa</taxon>
        <taxon>Arthropoda</taxon>
        <taxon>Hexapoda</taxon>
        <taxon>Insecta</taxon>
        <taxon>Pterygota</taxon>
        <taxon>Neoptera</taxon>
        <taxon>Paraneoptera</taxon>
        <taxon>Hemiptera</taxon>
        <taxon>Sternorrhyncha</taxon>
        <taxon>Aphidomorpha</taxon>
        <taxon>Aphidoidea</taxon>
        <taxon>Aphididae</taxon>
        <taxon>Lachninae</taxon>
        <taxon>Cinara</taxon>
    </lineage>
</organism>
<dbReference type="GO" id="GO:0005634">
    <property type="term" value="C:nucleus"/>
    <property type="evidence" value="ECO:0007669"/>
    <property type="project" value="UniProtKB-SubCell"/>
</dbReference>
<evidence type="ECO:0000313" key="3">
    <source>
        <dbReference type="EMBL" id="VVC42794.1"/>
    </source>
</evidence>
<name>A0A5E4NK72_9HEMI</name>
<protein>
    <submittedName>
        <fullName evidence="3">Homeobox domain-like,Winged helix-turn-helix DNA-binding domain,Transposase, Synechocystis PCC 6803</fullName>
    </submittedName>
</protein>
<dbReference type="InterPro" id="IPR009057">
    <property type="entry name" value="Homeodomain-like_sf"/>
</dbReference>
<evidence type="ECO:0000256" key="1">
    <source>
        <dbReference type="ARBA" id="ARBA00004123"/>
    </source>
</evidence>